<evidence type="ECO:0000313" key="3">
    <source>
        <dbReference type="Proteomes" id="UP000275652"/>
    </source>
</evidence>
<feature type="compositionally biased region" description="Basic and acidic residues" evidence="1">
    <location>
        <begin position="1"/>
        <end position="19"/>
    </location>
</feature>
<evidence type="ECO:0008006" key="4">
    <source>
        <dbReference type="Google" id="ProtNLM"/>
    </source>
</evidence>
<dbReference type="EMBL" id="QUTI01006319">
    <property type="protein sequence ID" value="RLO13422.1"/>
    <property type="molecule type" value="Genomic_DNA"/>
</dbReference>
<dbReference type="AlphaFoldDB" id="A0A9X8HGP6"/>
<proteinExistence type="predicted"/>
<name>A0A9X8HGP6_APHAT</name>
<reference evidence="2 3" key="1">
    <citation type="journal article" date="2018" name="J. Invertebr. Pathol.">
        <title>New genotyping method for the causative agent of crayfish plague (Aphanomyces astaci) based on whole genome data.</title>
        <authorList>
            <person name="Minardi D."/>
            <person name="Studholme D.J."/>
            <person name="van der Giezen M."/>
            <person name="Pretto T."/>
            <person name="Oidtmann B."/>
        </authorList>
    </citation>
    <scope>NUCLEOTIDE SEQUENCE [LARGE SCALE GENOMIC DNA]</scope>
    <source>
        <strain evidence="2 3">KB13</strain>
    </source>
</reference>
<gene>
    <name evidence="2" type="ORF">DYB28_001981</name>
</gene>
<accession>A0A9X8HGP6</accession>
<protein>
    <recommendedName>
        <fullName evidence="4">Reverse transcriptase zinc-binding domain-containing protein</fullName>
    </recommendedName>
</protein>
<evidence type="ECO:0000313" key="2">
    <source>
        <dbReference type="EMBL" id="RLO13422.1"/>
    </source>
</evidence>
<sequence length="331" mass="38041">MGRSATETKEDTAGEERDPTAVSEGDGNHQSPEVVEVSIHAPDGPLNDNYSIPPDLLMTEQAKYTFVLATKAYLLDGAVTLDTDTLGYNIRMKDHFEHSPSSMVALLDFDKAIDRVDHSYVLRVLEHYGFPKAFVDIVRVLYSGRRTRILVNGHLHILPRYAHCIFCGSNETYQHFLFACRYGLSVWHHFKRIQRALQCPFLRNAFELFFELPKPQDGHYIRGLLKIWPIVRACVYYQIWLQRADRTFRPDLTPKTPMDTAIHAANLIKMHLRLLLRDVPLKKGYSKVFNVLRALSADPWLKLHVITHKAAREHPNLRHGGVFCMALQKDL</sequence>
<organism evidence="2 3">
    <name type="scientific">Aphanomyces astaci</name>
    <name type="common">Crayfish plague agent</name>
    <dbReference type="NCBI Taxonomy" id="112090"/>
    <lineage>
        <taxon>Eukaryota</taxon>
        <taxon>Sar</taxon>
        <taxon>Stramenopiles</taxon>
        <taxon>Oomycota</taxon>
        <taxon>Saprolegniomycetes</taxon>
        <taxon>Saprolegniales</taxon>
        <taxon>Verrucalvaceae</taxon>
        <taxon>Aphanomyces</taxon>
    </lineage>
</organism>
<feature type="region of interest" description="Disordered" evidence="1">
    <location>
        <begin position="1"/>
        <end position="30"/>
    </location>
</feature>
<evidence type="ECO:0000256" key="1">
    <source>
        <dbReference type="SAM" id="MobiDB-lite"/>
    </source>
</evidence>
<dbReference type="Proteomes" id="UP000275652">
    <property type="component" value="Unassembled WGS sequence"/>
</dbReference>
<comment type="caution">
    <text evidence="2">The sequence shown here is derived from an EMBL/GenBank/DDBJ whole genome shotgun (WGS) entry which is preliminary data.</text>
</comment>